<keyword evidence="2" id="KW-0378">Hydrolase</keyword>
<proteinExistence type="predicted"/>
<feature type="chain" id="PRO_5022862447" description="Dienelactone hydrolase domain-containing protein" evidence="3">
    <location>
        <begin position="23"/>
        <end position="247"/>
    </location>
</feature>
<dbReference type="GO" id="GO:0016787">
    <property type="term" value="F:hydrolase activity"/>
    <property type="evidence" value="ECO:0007669"/>
    <property type="project" value="UniProtKB-KW"/>
</dbReference>
<dbReference type="Proteomes" id="UP000310017">
    <property type="component" value="Chromosome"/>
</dbReference>
<dbReference type="InterPro" id="IPR002925">
    <property type="entry name" value="Dienelactn_hydro"/>
</dbReference>
<dbReference type="RefSeq" id="WP_138853731.1">
    <property type="nucleotide sequence ID" value="NZ_CP040710.1"/>
</dbReference>
<sequence length="247" mass="27783">MKVWLSYGFLISAILLCSNAYAQERMGKAEKSFAKIGMKEGTRNVTVANDFGKKWKMRVNYPEHTKEANSLIIALHWAGGGDTFREFNDCLVVPGLEFLNPIIVSPEGENQLWSSANNEDKVLSVVTNAKKYWNVDSNKIAVVGYSNGGNGSWYFAEKYPGMFSAAIPMASAYALTKKIDIPVYVIHGQQDELFDIARTEKWVNQTKEKGSEVIFKAADGLSHYEACAYIELLKEAGEWLEQKWKEQ</sequence>
<keyword evidence="6" id="KW-1185">Reference proteome</keyword>
<evidence type="ECO:0000256" key="3">
    <source>
        <dbReference type="SAM" id="SignalP"/>
    </source>
</evidence>
<dbReference type="PANTHER" id="PTHR43037">
    <property type="entry name" value="UNNAMED PRODUCT-RELATED"/>
    <property type="match status" value="1"/>
</dbReference>
<keyword evidence="1 3" id="KW-0732">Signal</keyword>
<feature type="domain" description="Dienelactone hydrolase" evidence="4">
    <location>
        <begin position="120"/>
        <end position="221"/>
    </location>
</feature>
<accession>A0A5B7ST66</accession>
<protein>
    <recommendedName>
        <fullName evidence="4">Dienelactone hydrolase domain-containing protein</fullName>
    </recommendedName>
</protein>
<dbReference type="EMBL" id="CP040710">
    <property type="protein sequence ID" value="QCX01392.1"/>
    <property type="molecule type" value="Genomic_DNA"/>
</dbReference>
<dbReference type="KEGG" id="asag:FGM00_15210"/>
<reference evidence="5 6" key="1">
    <citation type="submission" date="2019-05" db="EMBL/GenBank/DDBJ databases">
        <title>Genome sequencing of F202Z8.</title>
        <authorList>
            <person name="Kwon Y.M."/>
        </authorList>
    </citation>
    <scope>NUCLEOTIDE SEQUENCE [LARGE SCALE GENOMIC DNA]</scope>
    <source>
        <strain evidence="5 6">F202Z8</strain>
    </source>
</reference>
<organism evidence="5 6">
    <name type="scientific">Aggregatimonas sangjinii</name>
    <dbReference type="NCBI Taxonomy" id="2583587"/>
    <lineage>
        <taxon>Bacteria</taxon>
        <taxon>Pseudomonadati</taxon>
        <taxon>Bacteroidota</taxon>
        <taxon>Flavobacteriia</taxon>
        <taxon>Flavobacteriales</taxon>
        <taxon>Flavobacteriaceae</taxon>
        <taxon>Aggregatimonas</taxon>
    </lineage>
</organism>
<dbReference type="PANTHER" id="PTHR43037:SF5">
    <property type="entry name" value="FERULOYL ESTERASE"/>
    <property type="match status" value="1"/>
</dbReference>
<feature type="signal peptide" evidence="3">
    <location>
        <begin position="1"/>
        <end position="22"/>
    </location>
</feature>
<evidence type="ECO:0000259" key="4">
    <source>
        <dbReference type="Pfam" id="PF01738"/>
    </source>
</evidence>
<name>A0A5B7ST66_9FLAO</name>
<evidence type="ECO:0000313" key="5">
    <source>
        <dbReference type="EMBL" id="QCX01392.1"/>
    </source>
</evidence>
<evidence type="ECO:0000313" key="6">
    <source>
        <dbReference type="Proteomes" id="UP000310017"/>
    </source>
</evidence>
<dbReference type="OrthoDB" id="9803578at2"/>
<dbReference type="AlphaFoldDB" id="A0A5B7ST66"/>
<dbReference type="SUPFAM" id="SSF53474">
    <property type="entry name" value="alpha/beta-Hydrolases"/>
    <property type="match status" value="1"/>
</dbReference>
<dbReference type="Pfam" id="PF01738">
    <property type="entry name" value="DLH"/>
    <property type="match status" value="1"/>
</dbReference>
<evidence type="ECO:0000256" key="1">
    <source>
        <dbReference type="ARBA" id="ARBA00022729"/>
    </source>
</evidence>
<gene>
    <name evidence="5" type="ORF">FGM00_15210</name>
</gene>
<evidence type="ECO:0000256" key="2">
    <source>
        <dbReference type="ARBA" id="ARBA00022801"/>
    </source>
</evidence>
<dbReference type="InterPro" id="IPR050955">
    <property type="entry name" value="Plant_Biomass_Hydrol_Est"/>
</dbReference>
<dbReference type="Gene3D" id="3.40.50.1820">
    <property type="entry name" value="alpha/beta hydrolase"/>
    <property type="match status" value="1"/>
</dbReference>
<dbReference type="InterPro" id="IPR029058">
    <property type="entry name" value="AB_hydrolase_fold"/>
</dbReference>